<dbReference type="KEGG" id="psw:LK03_19580"/>
<dbReference type="NCBIfam" id="NF010830">
    <property type="entry name" value="PRK14234.1"/>
    <property type="match status" value="1"/>
</dbReference>
<keyword evidence="7 12" id="KW-0406">Ion transport</keyword>
<gene>
    <name evidence="12" type="primary">fluC</name>
    <name evidence="12" type="synonym">crcB</name>
    <name evidence="13" type="ORF">LK03_19580</name>
</gene>
<evidence type="ECO:0000313" key="13">
    <source>
        <dbReference type="EMBL" id="AIR91331.1"/>
    </source>
</evidence>
<dbReference type="STRING" id="157783.LK03_19580"/>
<comment type="similarity">
    <text evidence="10 12">Belongs to the fluoride channel Fluc/FEX (TC 1.A.43) family.</text>
</comment>
<comment type="activity regulation">
    <text evidence="12">Na(+) is not transported, but it plays an essential structural role and its presence is essential for fluoride channel function.</text>
</comment>
<comment type="function">
    <text evidence="12">Fluoride-specific ion channel. Important for reducing fluoride concentration in the cell, thus reducing its toxicity.</text>
</comment>
<organism evidence="13 14">
    <name type="scientific">Pseudomonas cremoricolorata</name>
    <dbReference type="NCBI Taxonomy" id="157783"/>
    <lineage>
        <taxon>Bacteria</taxon>
        <taxon>Pseudomonadati</taxon>
        <taxon>Pseudomonadota</taxon>
        <taxon>Gammaproteobacteria</taxon>
        <taxon>Pseudomonadales</taxon>
        <taxon>Pseudomonadaceae</taxon>
        <taxon>Pseudomonas</taxon>
    </lineage>
</organism>
<evidence type="ECO:0000256" key="2">
    <source>
        <dbReference type="ARBA" id="ARBA00022475"/>
    </source>
</evidence>
<feature type="transmembrane region" description="Helical" evidence="12">
    <location>
        <begin position="68"/>
        <end position="86"/>
    </location>
</feature>
<dbReference type="InterPro" id="IPR003691">
    <property type="entry name" value="FluC"/>
</dbReference>
<keyword evidence="5 12" id="KW-1133">Transmembrane helix</keyword>
<protein>
    <recommendedName>
        <fullName evidence="12">Fluoride-specific ion channel FluC</fullName>
    </recommendedName>
</protein>
<keyword evidence="4 12" id="KW-0812">Transmembrane</keyword>
<dbReference type="eggNOG" id="COG0239">
    <property type="taxonomic scope" value="Bacteria"/>
</dbReference>
<dbReference type="GO" id="GO:0005886">
    <property type="term" value="C:plasma membrane"/>
    <property type="evidence" value="ECO:0007669"/>
    <property type="project" value="UniProtKB-SubCell"/>
</dbReference>
<feature type="binding site" evidence="12">
    <location>
        <position position="79"/>
    </location>
    <ligand>
        <name>Na(+)</name>
        <dbReference type="ChEBI" id="CHEBI:29101"/>
        <note>structural</note>
    </ligand>
</feature>
<evidence type="ECO:0000313" key="14">
    <source>
        <dbReference type="Proteomes" id="UP000029493"/>
    </source>
</evidence>
<comment type="catalytic activity">
    <reaction evidence="11">
        <text>fluoride(in) = fluoride(out)</text>
        <dbReference type="Rhea" id="RHEA:76159"/>
        <dbReference type="ChEBI" id="CHEBI:17051"/>
    </reaction>
    <physiologicalReaction direction="left-to-right" evidence="11">
        <dbReference type="Rhea" id="RHEA:76160"/>
    </physiologicalReaction>
</comment>
<evidence type="ECO:0000256" key="10">
    <source>
        <dbReference type="ARBA" id="ARBA00035120"/>
    </source>
</evidence>
<dbReference type="AlphaFoldDB" id="A0A089WRV3"/>
<keyword evidence="8 12" id="KW-0472">Membrane</keyword>
<dbReference type="GO" id="GO:0140114">
    <property type="term" value="P:cellular detoxification of fluoride"/>
    <property type="evidence" value="ECO:0007669"/>
    <property type="project" value="UniProtKB-UniRule"/>
</dbReference>
<reference evidence="13 14" key="1">
    <citation type="submission" date="2014-09" db="EMBL/GenBank/DDBJ databases">
        <authorList>
            <person name="Chan K.-G."/>
        </authorList>
    </citation>
    <scope>NUCLEOTIDE SEQUENCE [LARGE SCALE GENOMIC DNA]</scope>
    <source>
        <strain evidence="13 14">ND07</strain>
    </source>
</reference>
<evidence type="ECO:0000256" key="7">
    <source>
        <dbReference type="ARBA" id="ARBA00023065"/>
    </source>
</evidence>
<dbReference type="Pfam" id="PF02537">
    <property type="entry name" value="CRCB"/>
    <property type="match status" value="1"/>
</dbReference>
<dbReference type="OrthoDB" id="9806299at2"/>
<sequence>MIGLVAAVAAGGIAGTLLRFATANWVVAHWPRHFYFGTLAVNLIGCLLIGVLYGLFLLKPSVPIELRAGLIVGFLGGLTTFSSFSLDTVRLLESGQVALALGYTSASVVGGLLATWAGLALTRI</sequence>
<keyword evidence="14" id="KW-1185">Reference proteome</keyword>
<accession>A0A089WRV3</accession>
<evidence type="ECO:0000256" key="5">
    <source>
        <dbReference type="ARBA" id="ARBA00022989"/>
    </source>
</evidence>
<evidence type="ECO:0000256" key="11">
    <source>
        <dbReference type="ARBA" id="ARBA00035585"/>
    </source>
</evidence>
<dbReference type="EMBL" id="CP009455">
    <property type="protein sequence ID" value="AIR91331.1"/>
    <property type="molecule type" value="Genomic_DNA"/>
</dbReference>
<dbReference type="PANTHER" id="PTHR28259">
    <property type="entry name" value="FLUORIDE EXPORT PROTEIN 1-RELATED"/>
    <property type="match status" value="1"/>
</dbReference>
<keyword evidence="9 12" id="KW-0407">Ion channel</keyword>
<feature type="transmembrane region" description="Helical" evidence="12">
    <location>
        <begin position="33"/>
        <end position="56"/>
    </location>
</feature>
<keyword evidence="12" id="KW-0479">Metal-binding</keyword>
<dbReference type="RefSeq" id="WP_038414099.1">
    <property type="nucleotide sequence ID" value="NZ_CP009455.1"/>
</dbReference>
<evidence type="ECO:0000256" key="4">
    <source>
        <dbReference type="ARBA" id="ARBA00022692"/>
    </source>
</evidence>
<evidence type="ECO:0000256" key="3">
    <source>
        <dbReference type="ARBA" id="ARBA00022519"/>
    </source>
</evidence>
<dbReference type="GO" id="GO:0046872">
    <property type="term" value="F:metal ion binding"/>
    <property type="evidence" value="ECO:0007669"/>
    <property type="project" value="UniProtKB-KW"/>
</dbReference>
<comment type="subcellular location">
    <subcellularLocation>
        <location evidence="1 12">Cell membrane</location>
        <topology evidence="1 12">Multi-pass membrane protein</topology>
    </subcellularLocation>
</comment>
<evidence type="ECO:0000256" key="1">
    <source>
        <dbReference type="ARBA" id="ARBA00004651"/>
    </source>
</evidence>
<dbReference type="HAMAP" id="MF_00454">
    <property type="entry name" value="FluC"/>
    <property type="match status" value="1"/>
</dbReference>
<evidence type="ECO:0000256" key="8">
    <source>
        <dbReference type="ARBA" id="ARBA00023136"/>
    </source>
</evidence>
<keyword evidence="3" id="KW-0997">Cell inner membrane</keyword>
<dbReference type="GO" id="GO:0062054">
    <property type="term" value="F:fluoride channel activity"/>
    <property type="evidence" value="ECO:0007669"/>
    <property type="project" value="UniProtKB-UniRule"/>
</dbReference>
<feature type="transmembrane region" description="Helical" evidence="12">
    <location>
        <begin position="98"/>
        <end position="121"/>
    </location>
</feature>
<dbReference type="PANTHER" id="PTHR28259:SF1">
    <property type="entry name" value="FLUORIDE EXPORT PROTEIN 1-RELATED"/>
    <property type="match status" value="1"/>
</dbReference>
<evidence type="ECO:0000256" key="9">
    <source>
        <dbReference type="ARBA" id="ARBA00023303"/>
    </source>
</evidence>
<feature type="binding site" evidence="12">
    <location>
        <position position="76"/>
    </location>
    <ligand>
        <name>Na(+)</name>
        <dbReference type="ChEBI" id="CHEBI:29101"/>
        <note>structural</note>
    </ligand>
</feature>
<keyword evidence="6 12" id="KW-0915">Sodium</keyword>
<keyword evidence="2 12" id="KW-1003">Cell membrane</keyword>
<evidence type="ECO:0000256" key="12">
    <source>
        <dbReference type="HAMAP-Rule" id="MF_00454"/>
    </source>
</evidence>
<proteinExistence type="inferred from homology"/>
<evidence type="ECO:0000256" key="6">
    <source>
        <dbReference type="ARBA" id="ARBA00023053"/>
    </source>
</evidence>
<dbReference type="Proteomes" id="UP000029493">
    <property type="component" value="Chromosome"/>
</dbReference>
<name>A0A089WRV3_9PSED</name>
<keyword evidence="12" id="KW-0813">Transport</keyword>